<evidence type="ECO:0000313" key="6">
    <source>
        <dbReference type="Proteomes" id="UP000215086"/>
    </source>
</evidence>
<dbReference type="RefSeq" id="WP_157731769.1">
    <property type="nucleotide sequence ID" value="NZ_CP018477.1"/>
</dbReference>
<dbReference type="KEGG" id="ttf:THTE_1337"/>
<evidence type="ECO:0000256" key="1">
    <source>
        <dbReference type="ARBA" id="ARBA00006611"/>
    </source>
</evidence>
<keyword evidence="2" id="KW-0547">Nucleotide-binding</keyword>
<keyword evidence="6" id="KW-1185">Reference proteome</keyword>
<feature type="domain" description="Bacterial type II secretion system protein E" evidence="4">
    <location>
        <begin position="18"/>
        <end position="393"/>
    </location>
</feature>
<dbReference type="Gene3D" id="3.40.50.300">
    <property type="entry name" value="P-loop containing nucleotide triphosphate hydrolases"/>
    <property type="match status" value="1"/>
</dbReference>
<name>A0A286RD95_9BACT</name>
<sequence>MAETAFPRFEDILALCKESDSEFAVRVVDELLKWAGELDASDLHLNPLEDGLEVRVRVDGVLHRAGTLPAFAQRKVITRMKVLADLLTYRSDIPQEGRIRRPVGGPEVRISTFPSLYGERVVARFFPEETRFKLLDDLGFPQRITELLKKLLRETSGAIFMTGPAGSGKTTTMYACLRELVQEEIPRSIITIEDPIEVAIPGVIQSQVEPRVGLDLSAALRYLMRQDPEVVAVGEIRDRATAEAAVEASLTGHLILSTFHAGGAAESVGRLLDMGIEPYLIRSGVLAVLSQRLLRQVCTCSEWTDDPQAALGLPVDRVRVARGCPECRNTGYTNRFSIAEILLLQDERIARAVLECVDVVTLEKLALEQGMVSLWDSAVQAVKEGRTTPVEVRRVLGWSDYWRILE</sequence>
<dbReference type="PANTHER" id="PTHR30258">
    <property type="entry name" value="TYPE II SECRETION SYSTEM PROTEIN GSPE-RELATED"/>
    <property type="match status" value="1"/>
</dbReference>
<gene>
    <name evidence="5" type="ORF">THTE_1337</name>
</gene>
<evidence type="ECO:0000256" key="2">
    <source>
        <dbReference type="ARBA" id="ARBA00022741"/>
    </source>
</evidence>
<dbReference type="Gene3D" id="3.30.450.90">
    <property type="match status" value="1"/>
</dbReference>
<dbReference type="EMBL" id="CP018477">
    <property type="protein sequence ID" value="ASV73939.1"/>
    <property type="molecule type" value="Genomic_DNA"/>
</dbReference>
<dbReference type="InterPro" id="IPR027417">
    <property type="entry name" value="P-loop_NTPase"/>
</dbReference>
<keyword evidence="3" id="KW-0067">ATP-binding</keyword>
<dbReference type="AlphaFoldDB" id="A0A286RD95"/>
<evidence type="ECO:0000313" key="5">
    <source>
        <dbReference type="EMBL" id="ASV73939.1"/>
    </source>
</evidence>
<dbReference type="Proteomes" id="UP000215086">
    <property type="component" value="Chromosome"/>
</dbReference>
<dbReference type="GO" id="GO:0005886">
    <property type="term" value="C:plasma membrane"/>
    <property type="evidence" value="ECO:0007669"/>
    <property type="project" value="TreeGrafter"/>
</dbReference>
<evidence type="ECO:0000259" key="4">
    <source>
        <dbReference type="Pfam" id="PF00437"/>
    </source>
</evidence>
<dbReference type="CDD" id="cd01129">
    <property type="entry name" value="PulE-GspE-like"/>
    <property type="match status" value="1"/>
</dbReference>
<evidence type="ECO:0000256" key="3">
    <source>
        <dbReference type="ARBA" id="ARBA00022840"/>
    </source>
</evidence>
<protein>
    <submittedName>
        <fullName evidence="5">General secretion pathway protein E</fullName>
    </submittedName>
</protein>
<dbReference type="SUPFAM" id="SSF52540">
    <property type="entry name" value="P-loop containing nucleoside triphosphate hydrolases"/>
    <property type="match status" value="1"/>
</dbReference>
<comment type="similarity">
    <text evidence="1">Belongs to the GSP E family.</text>
</comment>
<dbReference type="GO" id="GO:0005524">
    <property type="term" value="F:ATP binding"/>
    <property type="evidence" value="ECO:0007669"/>
    <property type="project" value="UniProtKB-KW"/>
</dbReference>
<dbReference type="Pfam" id="PF00437">
    <property type="entry name" value="T2SSE"/>
    <property type="match status" value="1"/>
</dbReference>
<accession>A0A286RD95</accession>
<dbReference type="OrthoDB" id="244550at2"/>
<reference evidence="5 6" key="1">
    <citation type="journal article" name="Front. Microbiol.">
        <title>Sugar Metabolism of the First Thermophilic Planctomycete Thermogutta terrifontis: Comparative Genomic and Transcriptomic Approaches.</title>
        <authorList>
            <person name="Elcheninov A.G."/>
            <person name="Menzel P."/>
            <person name="Gudbergsdottir S.R."/>
            <person name="Slesarev A.I."/>
            <person name="Kadnikov V.V."/>
            <person name="Krogh A."/>
            <person name="Bonch-Osmolovskaya E.A."/>
            <person name="Peng X."/>
            <person name="Kublanov I.V."/>
        </authorList>
    </citation>
    <scope>NUCLEOTIDE SEQUENCE [LARGE SCALE GENOMIC DNA]</scope>
    <source>
        <strain evidence="5 6">R1</strain>
    </source>
</reference>
<organism evidence="5 6">
    <name type="scientific">Thermogutta terrifontis</name>
    <dbReference type="NCBI Taxonomy" id="1331910"/>
    <lineage>
        <taxon>Bacteria</taxon>
        <taxon>Pseudomonadati</taxon>
        <taxon>Planctomycetota</taxon>
        <taxon>Planctomycetia</taxon>
        <taxon>Pirellulales</taxon>
        <taxon>Thermoguttaceae</taxon>
        <taxon>Thermogutta</taxon>
    </lineage>
</organism>
<dbReference type="GO" id="GO:0016887">
    <property type="term" value="F:ATP hydrolysis activity"/>
    <property type="evidence" value="ECO:0007669"/>
    <property type="project" value="TreeGrafter"/>
</dbReference>
<dbReference type="InterPro" id="IPR001482">
    <property type="entry name" value="T2SS/T4SS_dom"/>
</dbReference>
<dbReference type="PANTHER" id="PTHR30258:SF2">
    <property type="entry name" value="COMG OPERON PROTEIN 1"/>
    <property type="match status" value="1"/>
</dbReference>
<proteinExistence type="inferred from homology"/>